<feature type="domain" description="Polycystin" evidence="7">
    <location>
        <begin position="322"/>
        <end position="534"/>
    </location>
</feature>
<evidence type="ECO:0000256" key="2">
    <source>
        <dbReference type="ARBA" id="ARBA00007200"/>
    </source>
</evidence>
<evidence type="ECO:0000256" key="6">
    <source>
        <dbReference type="SAM" id="Phobius"/>
    </source>
</evidence>
<comment type="subcellular location">
    <subcellularLocation>
        <location evidence="1">Membrane</location>
        <topology evidence="1">Multi-pass membrane protein</topology>
    </subcellularLocation>
</comment>
<evidence type="ECO:0000259" key="7">
    <source>
        <dbReference type="Pfam" id="PF20519"/>
    </source>
</evidence>
<sequence length="565" mass="64386">MGPFSFTLAQVYISFISTLVVLPANILQVQLFRKARPKRNEVAVGGITGQNKKFQWKAATAETSLWSNFDEHKTKFHGFIQSVRKTFDINNLYGEPVENSKYSVGNKGSKYKKKKKSKLYPHWVVYIGWASVILTVFTSGFFVILYSMEWGPEKSAQWLTAMVLSFIESVVFVQPFKVLALALFLSYILKKPDLSEEDDSEPIINATPGPDEELIGAKKPVASHRSRMNNDMAKFMPPETLDLEKMRDQRMKELKMEAVIKEIVIYVLFLGSLLILAHHNKTEECFLMTKSVRENFVHSEGDSAIGMYVMGSNPGGQGALVHQISQWDDVWPWLNKTLVPSLYAGNWYNGSGITEHMQRYVKNREALRVGLIRLRQQRIKKEKCKGTASKIVSKCWSGDDKGDYREGWVAMNETEADQYEADRKAAKKLAKKSKKYTWKDSPWIFQDAFRLAGLPFIGTLDVYLGGGYVLDLPATADEAHAYINEVLSQGWIDHNTRVLFIEFTVYNAQVNLFTTATLCVEFSPMGGVFNYEQVPYAFKLRVKTRIRYEGLNDKCKMADIESNKT</sequence>
<evidence type="ECO:0000256" key="3">
    <source>
        <dbReference type="ARBA" id="ARBA00022692"/>
    </source>
</evidence>
<dbReference type="Proteomes" id="UP000695022">
    <property type="component" value="Unplaced"/>
</dbReference>
<dbReference type="PANTHER" id="PTHR10877:SF150">
    <property type="entry name" value="REJ DOMAIN-CONTAINING PROTEIN"/>
    <property type="match status" value="1"/>
</dbReference>
<comment type="similarity">
    <text evidence="2">Belongs to the polycystin family.</text>
</comment>
<dbReference type="PANTHER" id="PTHR10877">
    <property type="entry name" value="POLYCYSTIN FAMILY MEMBER"/>
    <property type="match status" value="1"/>
</dbReference>
<feature type="transmembrane region" description="Helical" evidence="6">
    <location>
        <begin position="12"/>
        <end position="32"/>
    </location>
</feature>
<gene>
    <name evidence="9" type="primary">LOC106815565</name>
</gene>
<accession>A0ABM1ETK0</accession>
<dbReference type="GeneID" id="106815565"/>
<protein>
    <submittedName>
        <fullName evidence="9">Polycystic kidney disease protein 1-like 2</fullName>
    </submittedName>
</protein>
<evidence type="ECO:0000256" key="5">
    <source>
        <dbReference type="ARBA" id="ARBA00023136"/>
    </source>
</evidence>
<evidence type="ECO:0000313" key="9">
    <source>
        <dbReference type="RefSeq" id="XP_014675521.1"/>
    </source>
</evidence>
<keyword evidence="8" id="KW-1185">Reference proteome</keyword>
<evidence type="ECO:0000256" key="1">
    <source>
        <dbReference type="ARBA" id="ARBA00004141"/>
    </source>
</evidence>
<keyword evidence="3 6" id="KW-0812">Transmembrane</keyword>
<feature type="transmembrane region" description="Helical" evidence="6">
    <location>
        <begin position="158"/>
        <end position="185"/>
    </location>
</feature>
<dbReference type="RefSeq" id="XP_014675521.1">
    <property type="nucleotide sequence ID" value="XM_014820035.1"/>
</dbReference>
<evidence type="ECO:0000256" key="4">
    <source>
        <dbReference type="ARBA" id="ARBA00022989"/>
    </source>
</evidence>
<dbReference type="Pfam" id="PF20519">
    <property type="entry name" value="Polycystin_dom"/>
    <property type="match status" value="1"/>
</dbReference>
<feature type="transmembrane region" description="Helical" evidence="6">
    <location>
        <begin position="259"/>
        <end position="278"/>
    </location>
</feature>
<organism evidence="8 9">
    <name type="scientific">Priapulus caudatus</name>
    <name type="common">Priapulid worm</name>
    <dbReference type="NCBI Taxonomy" id="37621"/>
    <lineage>
        <taxon>Eukaryota</taxon>
        <taxon>Metazoa</taxon>
        <taxon>Ecdysozoa</taxon>
        <taxon>Scalidophora</taxon>
        <taxon>Priapulida</taxon>
        <taxon>Priapulimorpha</taxon>
        <taxon>Priapulimorphida</taxon>
        <taxon>Priapulidae</taxon>
        <taxon>Priapulus</taxon>
    </lineage>
</organism>
<keyword evidence="5 6" id="KW-0472">Membrane</keyword>
<feature type="transmembrane region" description="Helical" evidence="6">
    <location>
        <begin position="123"/>
        <end position="146"/>
    </location>
</feature>
<proteinExistence type="inferred from homology"/>
<name>A0ABM1ETK0_PRICU</name>
<dbReference type="InterPro" id="IPR046791">
    <property type="entry name" value="Polycystin_dom"/>
</dbReference>
<dbReference type="InterPro" id="IPR051223">
    <property type="entry name" value="Polycystin"/>
</dbReference>
<evidence type="ECO:0000313" key="8">
    <source>
        <dbReference type="Proteomes" id="UP000695022"/>
    </source>
</evidence>
<keyword evidence="4 6" id="KW-1133">Transmembrane helix</keyword>
<reference evidence="9" key="1">
    <citation type="submission" date="2025-08" db="UniProtKB">
        <authorList>
            <consortium name="RefSeq"/>
        </authorList>
    </citation>
    <scope>IDENTIFICATION</scope>
</reference>